<name>A0ABU6XLY8_9FABA</name>
<gene>
    <name evidence="1" type="ORF">PIB30_059894</name>
</gene>
<evidence type="ECO:0000313" key="2">
    <source>
        <dbReference type="Proteomes" id="UP001341840"/>
    </source>
</evidence>
<dbReference type="Proteomes" id="UP001341840">
    <property type="component" value="Unassembled WGS sequence"/>
</dbReference>
<organism evidence="1 2">
    <name type="scientific">Stylosanthes scabra</name>
    <dbReference type="NCBI Taxonomy" id="79078"/>
    <lineage>
        <taxon>Eukaryota</taxon>
        <taxon>Viridiplantae</taxon>
        <taxon>Streptophyta</taxon>
        <taxon>Embryophyta</taxon>
        <taxon>Tracheophyta</taxon>
        <taxon>Spermatophyta</taxon>
        <taxon>Magnoliopsida</taxon>
        <taxon>eudicotyledons</taxon>
        <taxon>Gunneridae</taxon>
        <taxon>Pentapetalae</taxon>
        <taxon>rosids</taxon>
        <taxon>fabids</taxon>
        <taxon>Fabales</taxon>
        <taxon>Fabaceae</taxon>
        <taxon>Papilionoideae</taxon>
        <taxon>50 kb inversion clade</taxon>
        <taxon>dalbergioids sensu lato</taxon>
        <taxon>Dalbergieae</taxon>
        <taxon>Pterocarpus clade</taxon>
        <taxon>Stylosanthes</taxon>
    </lineage>
</organism>
<protein>
    <submittedName>
        <fullName evidence="1">Uncharacterized protein</fullName>
    </submittedName>
</protein>
<dbReference type="EMBL" id="JASCZI010211970">
    <property type="protein sequence ID" value="MED6197783.1"/>
    <property type="molecule type" value="Genomic_DNA"/>
</dbReference>
<keyword evidence="2" id="KW-1185">Reference proteome</keyword>
<accession>A0ABU6XLY8</accession>
<reference evidence="1 2" key="1">
    <citation type="journal article" date="2023" name="Plants (Basel)">
        <title>Bridging the Gap: Combining Genomics and Transcriptomics Approaches to Understand Stylosanthes scabra, an Orphan Legume from the Brazilian Caatinga.</title>
        <authorList>
            <person name="Ferreira-Neto J.R.C."/>
            <person name="da Silva M.D."/>
            <person name="Binneck E."/>
            <person name="de Melo N.F."/>
            <person name="da Silva R.H."/>
            <person name="de Melo A.L.T.M."/>
            <person name="Pandolfi V."/>
            <person name="Bustamante F.O."/>
            <person name="Brasileiro-Vidal A.C."/>
            <person name="Benko-Iseppon A.M."/>
        </authorList>
    </citation>
    <scope>NUCLEOTIDE SEQUENCE [LARGE SCALE GENOMIC DNA]</scope>
    <source>
        <tissue evidence="1">Leaves</tissue>
    </source>
</reference>
<sequence length="157" mass="18221">MTTNISECINVVFKGTWFLPISVIVRATNERLQQLSVQKRREAHDQLVAGAAWSQRLLAANEESHASHQFMRVIYCDRRNSVFLVEDGISLPVPPCDYCFCIERFRVGAYVDLVFTVTNLFKVYEMEFPPIPDENLWPEWMGSRLHPNSQMKRKAKV</sequence>
<comment type="caution">
    <text evidence="1">The sequence shown here is derived from an EMBL/GenBank/DDBJ whole genome shotgun (WGS) entry which is preliminary data.</text>
</comment>
<evidence type="ECO:0000313" key="1">
    <source>
        <dbReference type="EMBL" id="MED6197783.1"/>
    </source>
</evidence>
<proteinExistence type="predicted"/>